<sequence length="274" mass="30052">MKRTAATVMALMAILSLTACGGKAGSPAGGSEAITKLTYACPGKSARYNFVNEDGELDGYEIAIMKEVDKRLEDVAIELVYTGEFSALFPGLESGQYDIIGGGISWKQERADNYLYSEVPYFHSPTVLGVRQDETEIKTIGDLAGKNIAHIAGTAQAMWLEAYNEEHPEQKINIDYVDASAIEIMNMVSTGRYDACIHAAADFAIASQELGVDLKLYDIENADEIQKPDSYYLYAKDNTELQKKIDAVLAEIRDDGTMAELCVQYFGTDLVPEH</sequence>
<dbReference type="RefSeq" id="WP_055652120.1">
    <property type="nucleotide sequence ID" value="NZ_CZAZ01000046.1"/>
</dbReference>
<protein>
    <submittedName>
        <fullName evidence="4">Transporter substrate-binding domain-containing protein</fullName>
    </submittedName>
</protein>
<proteinExistence type="predicted"/>
<feature type="domain" description="Solute-binding protein family 3/N-terminal" evidence="3">
    <location>
        <begin position="36"/>
        <end position="269"/>
    </location>
</feature>
<evidence type="ECO:0000256" key="1">
    <source>
        <dbReference type="ARBA" id="ARBA00022729"/>
    </source>
</evidence>
<feature type="signal peptide" evidence="2">
    <location>
        <begin position="1"/>
        <end position="19"/>
    </location>
</feature>
<keyword evidence="1 2" id="KW-0732">Signal</keyword>
<evidence type="ECO:0000313" key="5">
    <source>
        <dbReference type="Proteomes" id="UP000434223"/>
    </source>
</evidence>
<feature type="chain" id="PRO_5043948220" evidence="2">
    <location>
        <begin position="20"/>
        <end position="274"/>
    </location>
</feature>
<dbReference type="SUPFAM" id="SSF53850">
    <property type="entry name" value="Periplasmic binding protein-like II"/>
    <property type="match status" value="1"/>
</dbReference>
<dbReference type="SMART" id="SM00062">
    <property type="entry name" value="PBPb"/>
    <property type="match status" value="1"/>
</dbReference>
<dbReference type="Proteomes" id="UP000434223">
    <property type="component" value="Unassembled WGS sequence"/>
</dbReference>
<dbReference type="EMBL" id="WNME01000031">
    <property type="protein sequence ID" value="MUB66704.1"/>
    <property type="molecule type" value="Genomic_DNA"/>
</dbReference>
<dbReference type="PANTHER" id="PTHR35936">
    <property type="entry name" value="MEMBRANE-BOUND LYTIC MUREIN TRANSGLYCOSYLASE F"/>
    <property type="match status" value="1"/>
</dbReference>
<dbReference type="AlphaFoldDB" id="A0AAW9WNA9"/>
<dbReference type="PROSITE" id="PS51257">
    <property type="entry name" value="PROKAR_LIPOPROTEIN"/>
    <property type="match status" value="1"/>
</dbReference>
<reference evidence="4 5" key="1">
    <citation type="submission" date="2019-09" db="EMBL/GenBank/DDBJ databases">
        <title>Draft genome sequencing of Hungatella hathewayi 123Y-2.</title>
        <authorList>
            <person name="Lv Q."/>
            <person name="Li S."/>
        </authorList>
    </citation>
    <scope>NUCLEOTIDE SEQUENCE [LARGE SCALE GENOMIC DNA]</scope>
    <source>
        <strain evidence="4 5">123Y-2</strain>
    </source>
</reference>
<evidence type="ECO:0000256" key="2">
    <source>
        <dbReference type="SAM" id="SignalP"/>
    </source>
</evidence>
<comment type="caution">
    <text evidence="4">The sequence shown here is derived from an EMBL/GenBank/DDBJ whole genome shotgun (WGS) entry which is preliminary data.</text>
</comment>
<accession>A0AAW9WNA9</accession>
<dbReference type="Gene3D" id="3.40.190.10">
    <property type="entry name" value="Periplasmic binding protein-like II"/>
    <property type="match status" value="2"/>
</dbReference>
<dbReference type="InterPro" id="IPR001638">
    <property type="entry name" value="Solute-binding_3/MltF_N"/>
</dbReference>
<dbReference type="PANTHER" id="PTHR35936:SF19">
    <property type="entry name" value="AMINO-ACID-BINDING PROTEIN YXEM-RELATED"/>
    <property type="match status" value="1"/>
</dbReference>
<evidence type="ECO:0000313" key="4">
    <source>
        <dbReference type="EMBL" id="MUB66704.1"/>
    </source>
</evidence>
<evidence type="ECO:0000259" key="3">
    <source>
        <dbReference type="SMART" id="SM00062"/>
    </source>
</evidence>
<organism evidence="4 5">
    <name type="scientific">Hungatella hathewayi</name>
    <dbReference type="NCBI Taxonomy" id="154046"/>
    <lineage>
        <taxon>Bacteria</taxon>
        <taxon>Bacillati</taxon>
        <taxon>Bacillota</taxon>
        <taxon>Clostridia</taxon>
        <taxon>Lachnospirales</taxon>
        <taxon>Lachnospiraceae</taxon>
        <taxon>Hungatella</taxon>
    </lineage>
</organism>
<gene>
    <name evidence="4" type="ORF">GNE07_27190</name>
</gene>
<dbReference type="Pfam" id="PF00497">
    <property type="entry name" value="SBP_bac_3"/>
    <property type="match status" value="1"/>
</dbReference>
<name>A0AAW9WNA9_9FIRM</name>